<dbReference type="Proteomes" id="UP000026961">
    <property type="component" value="Chromosome 7"/>
</dbReference>
<keyword evidence="1" id="KW-0472">Membrane</keyword>
<dbReference type="EnsemblPlants" id="OGLUM07G00540.1">
    <property type="protein sequence ID" value="OGLUM07G00540.1"/>
    <property type="gene ID" value="OGLUM07G00540"/>
</dbReference>
<reference evidence="2" key="1">
    <citation type="submission" date="2015-04" db="UniProtKB">
        <authorList>
            <consortium name="EnsemblPlants"/>
        </authorList>
    </citation>
    <scope>IDENTIFICATION</scope>
</reference>
<sequence>MHGNQQEEEDNMSWGCLLLLLLMMIVSASSSATMIVISPSNSSSAAAAAAGRGRRMEEYGSGGCSVKSKTWNERKLCTKRGTCNVPCRAEGFDYGSCYPNRPRPSFIGRFFHVCYCSMNYCKNNIIPSS</sequence>
<evidence type="ECO:0000256" key="1">
    <source>
        <dbReference type="SAM" id="Phobius"/>
    </source>
</evidence>
<organism evidence="2">
    <name type="scientific">Oryza glumipatula</name>
    <dbReference type="NCBI Taxonomy" id="40148"/>
    <lineage>
        <taxon>Eukaryota</taxon>
        <taxon>Viridiplantae</taxon>
        <taxon>Streptophyta</taxon>
        <taxon>Embryophyta</taxon>
        <taxon>Tracheophyta</taxon>
        <taxon>Spermatophyta</taxon>
        <taxon>Magnoliopsida</taxon>
        <taxon>Liliopsida</taxon>
        <taxon>Poales</taxon>
        <taxon>Poaceae</taxon>
        <taxon>BOP clade</taxon>
        <taxon>Oryzoideae</taxon>
        <taxon>Oryzeae</taxon>
        <taxon>Oryzinae</taxon>
        <taxon>Oryza</taxon>
    </lineage>
</organism>
<dbReference type="AlphaFoldDB" id="A0A0E0AF15"/>
<keyword evidence="1" id="KW-1133">Transmembrane helix</keyword>
<evidence type="ECO:0000313" key="3">
    <source>
        <dbReference type="Proteomes" id="UP000026961"/>
    </source>
</evidence>
<accession>A0A0E0AF15</accession>
<reference evidence="2" key="2">
    <citation type="submission" date="2018-05" db="EMBL/GenBank/DDBJ databases">
        <title>OgluRS3 (Oryza glumaepatula Reference Sequence Version 3).</title>
        <authorList>
            <person name="Zhang J."/>
            <person name="Kudrna D."/>
            <person name="Lee S."/>
            <person name="Talag J."/>
            <person name="Welchert J."/>
            <person name="Wing R.A."/>
        </authorList>
    </citation>
    <scope>NUCLEOTIDE SEQUENCE [LARGE SCALE GENOMIC DNA]</scope>
</reference>
<keyword evidence="3" id="KW-1185">Reference proteome</keyword>
<dbReference type="SMR" id="A0A0E0AF15"/>
<name>A0A0E0AF15_9ORYZ</name>
<proteinExistence type="predicted"/>
<evidence type="ECO:0000313" key="2">
    <source>
        <dbReference type="EnsemblPlants" id="OGLUM07G00540.1"/>
    </source>
</evidence>
<feature type="transmembrane region" description="Helical" evidence="1">
    <location>
        <begin position="12"/>
        <end position="37"/>
    </location>
</feature>
<evidence type="ECO:0008006" key="4">
    <source>
        <dbReference type="Google" id="ProtNLM"/>
    </source>
</evidence>
<dbReference type="HOGENOM" id="CLU_2100832_0_0_1"/>
<keyword evidence="1" id="KW-0812">Transmembrane</keyword>
<dbReference type="Gramene" id="OGLUM07G00540.1">
    <property type="protein sequence ID" value="OGLUM07G00540.1"/>
    <property type="gene ID" value="OGLUM07G00540"/>
</dbReference>
<protein>
    <recommendedName>
        <fullName evidence="4">Knottin scorpion toxin-like domain-containing protein</fullName>
    </recommendedName>
</protein>